<keyword evidence="2" id="KW-1185">Reference proteome</keyword>
<proteinExistence type="predicted"/>
<evidence type="ECO:0000313" key="1">
    <source>
        <dbReference type="EMBL" id="WZN39080.1"/>
    </source>
</evidence>
<reference evidence="2" key="1">
    <citation type="submission" date="2024-03" db="EMBL/GenBank/DDBJ databases">
        <title>Chitinophaga horti sp. nov., isolated from garden soil.</title>
        <authorList>
            <person name="Lee D.S."/>
            <person name="Han D.M."/>
            <person name="Baek J.H."/>
            <person name="Choi D.G."/>
            <person name="Jeon J.H."/>
            <person name="Jeon C.O."/>
        </authorList>
    </citation>
    <scope>NUCLEOTIDE SEQUENCE [LARGE SCALE GENOMIC DNA]</scope>
    <source>
        <strain evidence="2">GPA1</strain>
    </source>
</reference>
<organism evidence="1 2">
    <name type="scientific">Chitinophaga pollutisoli</name>
    <dbReference type="NCBI Taxonomy" id="3133966"/>
    <lineage>
        <taxon>Bacteria</taxon>
        <taxon>Pseudomonadati</taxon>
        <taxon>Bacteroidota</taxon>
        <taxon>Chitinophagia</taxon>
        <taxon>Chitinophagales</taxon>
        <taxon>Chitinophagaceae</taxon>
        <taxon>Chitinophaga</taxon>
    </lineage>
</organism>
<evidence type="ECO:0000313" key="2">
    <source>
        <dbReference type="Proteomes" id="UP001485459"/>
    </source>
</evidence>
<accession>A0ABZ2YIT6</accession>
<protein>
    <submittedName>
        <fullName evidence="1">Uncharacterized protein</fullName>
    </submittedName>
</protein>
<dbReference type="EMBL" id="CP149822">
    <property type="protein sequence ID" value="WZN39080.1"/>
    <property type="molecule type" value="Genomic_DNA"/>
</dbReference>
<sequence length="70" mass="8079">MLDFRFLDNGKFNVARLQCAEEKRLWLPSDAKRKDAALIRKSPPIPESTSQDVRTLLKTFDVNNSENNQT</sequence>
<gene>
    <name evidence="1" type="ORF">WJU16_13815</name>
</gene>
<name>A0ABZ2YIT6_9BACT</name>
<dbReference type="RefSeq" id="WP_341834086.1">
    <property type="nucleotide sequence ID" value="NZ_CP149822.1"/>
</dbReference>
<dbReference type="Proteomes" id="UP001485459">
    <property type="component" value="Chromosome"/>
</dbReference>